<dbReference type="PANTHER" id="PTHR44936">
    <property type="entry name" value="SENSOR PROTEIN CREC"/>
    <property type="match status" value="1"/>
</dbReference>
<keyword evidence="8" id="KW-0067">ATP-binding</keyword>
<dbReference type="PROSITE" id="PS50109">
    <property type="entry name" value="HIS_KIN"/>
    <property type="match status" value="1"/>
</dbReference>
<keyword evidence="6" id="KW-0547">Nucleotide-binding</keyword>
<dbReference type="SMART" id="SM00387">
    <property type="entry name" value="HATPase_c"/>
    <property type="match status" value="1"/>
</dbReference>
<dbReference type="RefSeq" id="WP_150001222.1">
    <property type="nucleotide sequence ID" value="NZ_BKCL01000012.1"/>
</dbReference>
<feature type="transmembrane region" description="Helical" evidence="9">
    <location>
        <begin position="170"/>
        <end position="191"/>
    </location>
</feature>
<feature type="transmembrane region" description="Helical" evidence="9">
    <location>
        <begin position="34"/>
        <end position="53"/>
    </location>
</feature>
<dbReference type="InterPro" id="IPR003594">
    <property type="entry name" value="HATPase_dom"/>
</dbReference>
<dbReference type="InterPro" id="IPR036097">
    <property type="entry name" value="HisK_dim/P_sf"/>
</dbReference>
<evidence type="ECO:0000313" key="11">
    <source>
        <dbReference type="EMBL" id="GEQ99047.1"/>
    </source>
</evidence>
<evidence type="ECO:0000256" key="5">
    <source>
        <dbReference type="ARBA" id="ARBA00022679"/>
    </source>
</evidence>
<comment type="catalytic activity">
    <reaction evidence="1">
        <text>ATP + protein L-histidine = ADP + protein N-phospho-L-histidine.</text>
        <dbReference type="EC" id="2.7.13.3"/>
    </reaction>
</comment>
<dbReference type="InterPro" id="IPR047770">
    <property type="entry name" value="RegB"/>
</dbReference>
<dbReference type="GO" id="GO:0005886">
    <property type="term" value="C:plasma membrane"/>
    <property type="evidence" value="ECO:0007669"/>
    <property type="project" value="UniProtKB-SubCell"/>
</dbReference>
<dbReference type="SMART" id="SM00388">
    <property type="entry name" value="HisKA"/>
    <property type="match status" value="1"/>
</dbReference>
<dbReference type="InterPro" id="IPR050980">
    <property type="entry name" value="2C_sensor_his_kinase"/>
</dbReference>
<dbReference type="SUPFAM" id="SSF47384">
    <property type="entry name" value="Homodimeric domain of signal transducing histidine kinase"/>
    <property type="match status" value="1"/>
</dbReference>
<feature type="domain" description="Histidine kinase" evidence="10">
    <location>
        <begin position="225"/>
        <end position="449"/>
    </location>
</feature>
<reference evidence="11 12" key="1">
    <citation type="submission" date="2019-09" db="EMBL/GenBank/DDBJ databases">
        <title>NBRP : Genome information of microbial organism related human and environment.</title>
        <authorList>
            <person name="Hattori M."/>
            <person name="Oshima K."/>
            <person name="Inaba H."/>
            <person name="Suda W."/>
            <person name="Sakamoto M."/>
            <person name="Iino T."/>
            <person name="Kitahara M."/>
            <person name="Oshida Y."/>
            <person name="Iida T."/>
            <person name="Kudo T."/>
            <person name="Itoh T."/>
            <person name="Ohkuma M."/>
        </authorList>
    </citation>
    <scope>NUCLEOTIDE SEQUENCE [LARGE SCALE GENOMIC DNA]</scope>
    <source>
        <strain evidence="11 12">Hi-2</strain>
    </source>
</reference>
<dbReference type="NCBIfam" id="NF033792">
    <property type="entry name" value="ActS_PrrB_HisK"/>
    <property type="match status" value="1"/>
</dbReference>
<evidence type="ECO:0000256" key="2">
    <source>
        <dbReference type="ARBA" id="ARBA00004651"/>
    </source>
</evidence>
<dbReference type="InterPro" id="IPR005467">
    <property type="entry name" value="His_kinase_dom"/>
</dbReference>
<keyword evidence="9" id="KW-1133">Transmembrane helix</keyword>
<feature type="transmembrane region" description="Helical" evidence="9">
    <location>
        <begin position="59"/>
        <end position="77"/>
    </location>
</feature>
<dbReference type="PANTHER" id="PTHR44936:SF10">
    <property type="entry name" value="SENSOR PROTEIN RSTB"/>
    <property type="match status" value="1"/>
</dbReference>
<comment type="subcellular location">
    <subcellularLocation>
        <location evidence="2">Cell membrane</location>
        <topology evidence="2">Multi-pass membrane protein</topology>
    </subcellularLocation>
</comment>
<keyword evidence="9" id="KW-0812">Transmembrane</keyword>
<dbReference type="Pfam" id="PF02518">
    <property type="entry name" value="HATPase_c"/>
    <property type="match status" value="1"/>
</dbReference>
<keyword evidence="7 11" id="KW-0418">Kinase</keyword>
<dbReference type="Gene3D" id="1.10.287.130">
    <property type="match status" value="1"/>
</dbReference>
<dbReference type="Gene3D" id="3.30.565.10">
    <property type="entry name" value="Histidine kinase-like ATPase, C-terminal domain"/>
    <property type="match status" value="1"/>
</dbReference>
<dbReference type="SUPFAM" id="SSF55874">
    <property type="entry name" value="ATPase domain of HSP90 chaperone/DNA topoisomerase II/histidine kinase"/>
    <property type="match status" value="1"/>
</dbReference>
<dbReference type="AlphaFoldDB" id="A0A5A7MSY1"/>
<evidence type="ECO:0000256" key="9">
    <source>
        <dbReference type="SAM" id="Phobius"/>
    </source>
</evidence>
<comment type="caution">
    <text evidence="11">The sequence shown here is derived from an EMBL/GenBank/DDBJ whole genome shotgun (WGS) entry which is preliminary data.</text>
</comment>
<evidence type="ECO:0000256" key="3">
    <source>
        <dbReference type="ARBA" id="ARBA00012438"/>
    </source>
</evidence>
<dbReference type="InterPro" id="IPR036890">
    <property type="entry name" value="HATPase_C_sf"/>
</dbReference>
<evidence type="ECO:0000256" key="4">
    <source>
        <dbReference type="ARBA" id="ARBA00022475"/>
    </source>
</evidence>
<dbReference type="GO" id="GO:0005524">
    <property type="term" value="F:ATP binding"/>
    <property type="evidence" value="ECO:0007669"/>
    <property type="project" value="UniProtKB-KW"/>
</dbReference>
<dbReference type="Pfam" id="PF00512">
    <property type="entry name" value="HisKA"/>
    <property type="match status" value="1"/>
</dbReference>
<dbReference type="InterPro" id="IPR003661">
    <property type="entry name" value="HisK_dim/P_dom"/>
</dbReference>
<keyword evidence="5" id="KW-0808">Transferase</keyword>
<evidence type="ECO:0000256" key="1">
    <source>
        <dbReference type="ARBA" id="ARBA00000085"/>
    </source>
</evidence>
<feature type="transmembrane region" description="Helical" evidence="9">
    <location>
        <begin position="137"/>
        <end position="155"/>
    </location>
</feature>
<dbReference type="Proteomes" id="UP000322084">
    <property type="component" value="Unassembled WGS sequence"/>
</dbReference>
<evidence type="ECO:0000256" key="8">
    <source>
        <dbReference type="ARBA" id="ARBA00022840"/>
    </source>
</evidence>
<sequence>MMRLSAPVPNSQETATDQSAGYGSYVRLGSLITIRWMAIAGQLLTLAIVHWVLGFRFEAHWAIMAISASAALNLYLSIRYPRAKQLTDYEATVHLGFDLVQLALLLSLTGGWTNPFAFLLVVPVTISATVLSRKSTWILLALALVSCLILARWHLPLPWGAVPLQIPTTYLIGSWIGLVVSMVFLAIYAATVSADARRRSKALAATEAALEREHKLAELGTLAAAAAHELGTPLGTITLAARELLRETPKQDARYDDVALINDQVSRCRQILERLSHSDLGDAPHPFAIQTIEALANEAARPFEFLTDVVIHVRAHPLENSDTKQPVITRRAEVLHALTNFIENAVGFARTRVDVSIGWSAERIQVVIADDGPGFDPTVQKKLGEPYVTTRQRGEGDEDDAHVNATGDTGLGLGVFIAKTLLERTGARVQFINAPQGGASVRIVWRRDPLGATT</sequence>
<evidence type="ECO:0000259" key="10">
    <source>
        <dbReference type="PROSITE" id="PS50109"/>
    </source>
</evidence>
<dbReference type="GO" id="GO:0000155">
    <property type="term" value="F:phosphorelay sensor kinase activity"/>
    <property type="evidence" value="ECO:0007669"/>
    <property type="project" value="InterPro"/>
</dbReference>
<dbReference type="EC" id="2.7.13.3" evidence="3"/>
<organism evidence="11 12">
    <name type="scientific">Iodidimonas gelatinilytica</name>
    <dbReference type="NCBI Taxonomy" id="1236966"/>
    <lineage>
        <taxon>Bacteria</taxon>
        <taxon>Pseudomonadati</taxon>
        <taxon>Pseudomonadota</taxon>
        <taxon>Alphaproteobacteria</taxon>
        <taxon>Iodidimonadales</taxon>
        <taxon>Iodidimonadaceae</taxon>
        <taxon>Iodidimonas</taxon>
    </lineage>
</organism>
<dbReference type="EMBL" id="BKCL01000012">
    <property type="protein sequence ID" value="GEQ99047.1"/>
    <property type="molecule type" value="Genomic_DNA"/>
</dbReference>
<evidence type="ECO:0000256" key="7">
    <source>
        <dbReference type="ARBA" id="ARBA00022777"/>
    </source>
</evidence>
<protein>
    <recommendedName>
        <fullName evidence="3">histidine kinase</fullName>
        <ecNumber evidence="3">2.7.13.3</ecNumber>
    </recommendedName>
</protein>
<accession>A0A5A7MSY1</accession>
<evidence type="ECO:0000313" key="12">
    <source>
        <dbReference type="Proteomes" id="UP000322084"/>
    </source>
</evidence>
<keyword evidence="9" id="KW-0472">Membrane</keyword>
<gene>
    <name evidence="11" type="primary">regB</name>
    <name evidence="11" type="ORF">JCM17844_26840</name>
</gene>
<keyword evidence="4" id="KW-1003">Cell membrane</keyword>
<name>A0A5A7MSY1_9PROT</name>
<proteinExistence type="predicted"/>
<evidence type="ECO:0000256" key="6">
    <source>
        <dbReference type="ARBA" id="ARBA00022741"/>
    </source>
</evidence>
<dbReference type="CDD" id="cd00082">
    <property type="entry name" value="HisKA"/>
    <property type="match status" value="1"/>
</dbReference>